<protein>
    <submittedName>
        <fullName evidence="2">Uncharacterized protein</fullName>
    </submittedName>
</protein>
<feature type="transmembrane region" description="Helical" evidence="1">
    <location>
        <begin position="28"/>
        <end position="54"/>
    </location>
</feature>
<keyword evidence="1" id="KW-0472">Membrane</keyword>
<name>A0A3B0VEZ6_9ZZZZ</name>
<gene>
    <name evidence="2" type="ORF">MNBD_DELTA04-571</name>
</gene>
<accession>A0A3B0VEZ6</accession>
<keyword evidence="1" id="KW-0812">Transmembrane</keyword>
<evidence type="ECO:0000256" key="1">
    <source>
        <dbReference type="SAM" id="Phobius"/>
    </source>
</evidence>
<sequence>MNEICPAAVKVRTKSAEKVNVEMEVNKAAIATIGIAAGIVGAWVLSAFVGGVIASGGILPLIMNWFHAVTG</sequence>
<keyword evidence="1" id="KW-1133">Transmembrane helix</keyword>
<organism evidence="2">
    <name type="scientific">hydrothermal vent metagenome</name>
    <dbReference type="NCBI Taxonomy" id="652676"/>
    <lineage>
        <taxon>unclassified sequences</taxon>
        <taxon>metagenomes</taxon>
        <taxon>ecological metagenomes</taxon>
    </lineage>
</organism>
<dbReference type="AlphaFoldDB" id="A0A3B0VEZ6"/>
<reference evidence="2" key="1">
    <citation type="submission" date="2018-06" db="EMBL/GenBank/DDBJ databases">
        <authorList>
            <person name="Zhirakovskaya E."/>
        </authorList>
    </citation>
    <scope>NUCLEOTIDE SEQUENCE</scope>
</reference>
<proteinExistence type="predicted"/>
<evidence type="ECO:0000313" key="2">
    <source>
        <dbReference type="EMBL" id="VAW35399.1"/>
    </source>
</evidence>
<dbReference type="EMBL" id="UOEY01000013">
    <property type="protein sequence ID" value="VAW35399.1"/>
    <property type="molecule type" value="Genomic_DNA"/>
</dbReference>